<keyword evidence="3 5" id="KW-0732">Signal</keyword>
<dbReference type="InterPro" id="IPR002035">
    <property type="entry name" value="VWF_A"/>
</dbReference>
<evidence type="ECO:0000313" key="7">
    <source>
        <dbReference type="EMBL" id="QED30251.1"/>
    </source>
</evidence>
<feature type="domain" description="VWFA" evidence="6">
    <location>
        <begin position="58"/>
        <end position="288"/>
    </location>
</feature>
<dbReference type="InterPro" id="IPR059100">
    <property type="entry name" value="TSP3_bac"/>
</dbReference>
<sequence>MNQKLFKALPILLAVGLFSCTNAELEPIPPVPTYNDDKLAISGELCTLEPETLVFPLRVIFVVDSSVSMEANDPPDPVTGITGRERAVRETWETMLDQSAEGIKFSVIRFSAQAQPQTGVDLDGDSLADTYFTGDRVILDAATTSLGVTDRTTNYLNAIGEAYFEIRTELIQAEQESLPLSKYVVIFLSDGEPDTDSSDARENSREEILTAVRQLKELTENFRVGSFAFHTAFIASGQAASDQSASSLLQAMAETGDGTFRSFPSGEELNFLFVDFTVLRRVFTLRSLGVYNMNAAMDVDQIPAPPEVPDLDMGMDMQIEDMGPDAGMETEVVEPPPVLEGLALTSPDIPRRMFVDSNGSGFLECGEPMADTDGDGLSDVVEIRLGLNPLLRDTDDDGLNDYLEWQFRDDGLDPLEYTASGCFIPSPCVDADADGYCDCILDSDADGVCDCVADNSCLDALGHDCLDLDEDQLCDCPDLDQDGFCDYADRDGDGLHDCEEVYYGTSQLGVDSDADGIPDNIEVKFQTNPAEDDTQGDLDADGETNRVEVLTNTNPRCADTSLRSRNAYRYDLVNTGIEGSQSCYTFDISNVTLVPTIEVESEGYPGSGWNRIYIYAGEVAFDDPTAFAKYRMACVYASYNPNGDYKNPPSGRVNLRESDFVEVGDFDPEIHCKYP</sequence>
<evidence type="ECO:0000256" key="3">
    <source>
        <dbReference type="ARBA" id="ARBA00022729"/>
    </source>
</evidence>
<evidence type="ECO:0000313" key="8">
    <source>
        <dbReference type="Proteomes" id="UP000321595"/>
    </source>
</evidence>
<dbReference type="InterPro" id="IPR036465">
    <property type="entry name" value="vWFA_dom_sf"/>
</dbReference>
<dbReference type="PANTHER" id="PTHR37467:SF1">
    <property type="entry name" value="EXPORTED CALCIUM-BINDING GLYCOPROTEIN"/>
    <property type="match status" value="1"/>
</dbReference>
<dbReference type="OrthoDB" id="5377493at2"/>
<feature type="chain" id="PRO_5023135259" evidence="5">
    <location>
        <begin position="24"/>
        <end position="675"/>
    </location>
</feature>
<dbReference type="EMBL" id="CP042467">
    <property type="protein sequence ID" value="QED30251.1"/>
    <property type="molecule type" value="Genomic_DNA"/>
</dbReference>
<name>A0A5B8XYF0_9DELT</name>
<dbReference type="SUPFAM" id="SSF53300">
    <property type="entry name" value="vWA-like"/>
    <property type="match status" value="1"/>
</dbReference>
<evidence type="ECO:0000256" key="1">
    <source>
        <dbReference type="ARBA" id="ARBA00004613"/>
    </source>
</evidence>
<keyword evidence="2" id="KW-0964">Secreted</keyword>
<dbReference type="Proteomes" id="UP000321595">
    <property type="component" value="Chromosome"/>
</dbReference>
<evidence type="ECO:0000256" key="4">
    <source>
        <dbReference type="ARBA" id="ARBA00022837"/>
    </source>
</evidence>
<protein>
    <submittedName>
        <fullName evidence="7">VWA domain-containing protein</fullName>
    </submittedName>
</protein>
<proteinExistence type="predicted"/>
<dbReference type="RefSeq" id="WP_146963777.1">
    <property type="nucleotide sequence ID" value="NZ_CP042467.1"/>
</dbReference>
<comment type="subcellular location">
    <subcellularLocation>
        <location evidence="1">Secreted</location>
    </subcellularLocation>
</comment>
<reference evidence="7 8" key="1">
    <citation type="submission" date="2019-08" db="EMBL/GenBank/DDBJ databases">
        <authorList>
            <person name="Liang Q."/>
        </authorList>
    </citation>
    <scope>NUCLEOTIDE SEQUENCE [LARGE SCALE GENOMIC DNA]</scope>
    <source>
        <strain evidence="7 8">V1718</strain>
    </source>
</reference>
<evidence type="ECO:0000259" key="6">
    <source>
        <dbReference type="PROSITE" id="PS50234"/>
    </source>
</evidence>
<dbReference type="Gene3D" id="3.40.50.410">
    <property type="entry name" value="von Willebrand factor, type A domain"/>
    <property type="match status" value="1"/>
</dbReference>
<dbReference type="Pfam" id="PF18884">
    <property type="entry name" value="TSP3_bac"/>
    <property type="match status" value="2"/>
</dbReference>
<keyword evidence="8" id="KW-1185">Reference proteome</keyword>
<dbReference type="PANTHER" id="PTHR37467">
    <property type="entry name" value="EXPORTED CALCIUM-BINDING GLYCOPROTEIN-RELATED"/>
    <property type="match status" value="1"/>
</dbReference>
<organism evidence="7 8">
    <name type="scientific">Microvenator marinus</name>
    <dbReference type="NCBI Taxonomy" id="2600177"/>
    <lineage>
        <taxon>Bacteria</taxon>
        <taxon>Deltaproteobacteria</taxon>
        <taxon>Bradymonadales</taxon>
        <taxon>Microvenatoraceae</taxon>
        <taxon>Microvenator</taxon>
    </lineage>
</organism>
<evidence type="ECO:0000256" key="2">
    <source>
        <dbReference type="ARBA" id="ARBA00022525"/>
    </source>
</evidence>
<keyword evidence="4" id="KW-0106">Calcium</keyword>
<feature type="signal peptide" evidence="5">
    <location>
        <begin position="1"/>
        <end position="23"/>
    </location>
</feature>
<dbReference type="PROSITE" id="PS50234">
    <property type="entry name" value="VWFA"/>
    <property type="match status" value="1"/>
</dbReference>
<gene>
    <name evidence="7" type="ORF">FRD01_24065</name>
</gene>
<dbReference type="InterPro" id="IPR053180">
    <property type="entry name" value="Ca-binding_acidic-repeat"/>
</dbReference>
<dbReference type="AlphaFoldDB" id="A0A5B8XYF0"/>
<accession>A0A5B8XYF0</accession>
<dbReference type="KEGG" id="bbae:FRD01_24065"/>
<dbReference type="PROSITE" id="PS51257">
    <property type="entry name" value="PROKAR_LIPOPROTEIN"/>
    <property type="match status" value="1"/>
</dbReference>
<evidence type="ECO:0000256" key="5">
    <source>
        <dbReference type="SAM" id="SignalP"/>
    </source>
</evidence>